<evidence type="ECO:0000313" key="7">
    <source>
        <dbReference type="Proteomes" id="UP001271648"/>
    </source>
</evidence>
<dbReference type="Pfam" id="PF02875">
    <property type="entry name" value="Mur_ligase_C"/>
    <property type="match status" value="1"/>
</dbReference>
<dbReference type="Proteomes" id="UP001271648">
    <property type="component" value="Unassembled WGS sequence"/>
</dbReference>
<dbReference type="Gene3D" id="3.90.190.20">
    <property type="entry name" value="Mur ligase, C-terminal domain"/>
    <property type="match status" value="1"/>
</dbReference>
<keyword evidence="1" id="KW-0436">Ligase</keyword>
<dbReference type="SUPFAM" id="SSF53623">
    <property type="entry name" value="MurD-like peptide ligases, catalytic domain"/>
    <property type="match status" value="1"/>
</dbReference>
<name>A0AAW9A4C7_9BACL</name>
<dbReference type="InterPro" id="IPR004101">
    <property type="entry name" value="Mur_ligase_C"/>
</dbReference>
<evidence type="ECO:0000256" key="1">
    <source>
        <dbReference type="ARBA" id="ARBA00022598"/>
    </source>
</evidence>
<evidence type="ECO:0000259" key="5">
    <source>
        <dbReference type="Pfam" id="PF08245"/>
    </source>
</evidence>
<dbReference type="RefSeq" id="WP_317940002.1">
    <property type="nucleotide sequence ID" value="NZ_JAUBDJ010000001.1"/>
</dbReference>
<keyword evidence="2" id="KW-0547">Nucleotide-binding</keyword>
<dbReference type="Pfam" id="PF08245">
    <property type="entry name" value="Mur_ligase_M"/>
    <property type="match status" value="1"/>
</dbReference>
<gene>
    <name evidence="6" type="ORF">QTL97_00795</name>
</gene>
<feature type="domain" description="Mur ligase central" evidence="5">
    <location>
        <begin position="370"/>
        <end position="558"/>
    </location>
</feature>
<dbReference type="InterPro" id="IPR051046">
    <property type="entry name" value="MurCDEF_CellWall_CoF430Synth"/>
</dbReference>
<comment type="caution">
    <text evidence="6">The sequence shown here is derived from an EMBL/GenBank/DDBJ whole genome shotgun (WGS) entry which is preliminary data.</text>
</comment>
<proteinExistence type="predicted"/>
<evidence type="ECO:0000256" key="3">
    <source>
        <dbReference type="ARBA" id="ARBA00022840"/>
    </source>
</evidence>
<dbReference type="AlphaFoldDB" id="A0AAW9A4C7"/>
<keyword evidence="7" id="KW-1185">Reference proteome</keyword>
<dbReference type="SUPFAM" id="SSF56059">
    <property type="entry name" value="Glutathione synthetase ATP-binding domain-like"/>
    <property type="match status" value="1"/>
</dbReference>
<dbReference type="InterPro" id="IPR013815">
    <property type="entry name" value="ATP_grasp_subdomain_1"/>
</dbReference>
<dbReference type="EMBL" id="JAUBDJ010000001">
    <property type="protein sequence ID" value="MDW0115475.1"/>
    <property type="molecule type" value="Genomic_DNA"/>
</dbReference>
<feature type="domain" description="Mur ligase C-terminal" evidence="4">
    <location>
        <begin position="579"/>
        <end position="704"/>
    </location>
</feature>
<dbReference type="Gene3D" id="3.30.470.20">
    <property type="entry name" value="ATP-grasp fold, B domain"/>
    <property type="match status" value="1"/>
</dbReference>
<dbReference type="InterPro" id="IPR013221">
    <property type="entry name" value="Mur_ligase_cen"/>
</dbReference>
<evidence type="ECO:0000313" key="6">
    <source>
        <dbReference type="EMBL" id="MDW0115475.1"/>
    </source>
</evidence>
<dbReference type="InterPro" id="IPR026838">
    <property type="entry name" value="YheC/D"/>
</dbReference>
<protein>
    <submittedName>
        <fullName evidence="6">YheC/YheD family protein</fullName>
    </submittedName>
</protein>
<dbReference type="GO" id="GO:0016881">
    <property type="term" value="F:acid-amino acid ligase activity"/>
    <property type="evidence" value="ECO:0007669"/>
    <property type="project" value="InterPro"/>
</dbReference>
<sequence>MITIGMLHHRKEPETVMKAYAFAAVAEAEGAKFFYFSPGEVNLVNRTIRGQVYEKGKWQTKIMPFPNVIYNAGSPEKLSKSKEIINQLRKEIPFTTYSIGNKWSVNRRLKEAKDFASYLIPTEVIKDSDHFMTFIAAFEKVVIKPIDGRKGKGIFFIIQEVNRFSVRGDGSNKNYTVAQLNAFIKQKLSQGTFIIQPYIESVTKSGQVFDFRLHVQKNGEGEWVITTIYPRVAPKGSIIANINSGGYTNYLEPFLEQEFKDDAFNIKKKLEYFSLSLAKHLDELQIEKYGEVIDEIGIDIGMDQDLKLWIYEVNWRPGCPPAFYLELDVVKNTIKYAMYIANNQQAIQQKIRAAKRRGAKKEQGTPIIAITGSAGKTTTKAFLSSILSKKWNVFESKDYWNTTEHTKKHAAEINSSHQAVVLEYGMAYPGVITEHCQIIQPNMSIVTNVGLAHVGNFNGDPRGVAKAKSELIHGMDQSGVLCLNRDNDNSRFLETQNFKGKTITIGIKKPADYRAYDIKYTDQGMNFKMKLQNEEIELFIPIFGEHHVYNALSAIAIADHLGFSPMEIKTGLLFKKPPRRLTIYNCKDNITMIDDTVHSHPEGVRAALDVLTNLAKHRTIAIIGQMRELGDIREREYRKLGDYIQQQGIDLLITYGFRTEEIGEQTKRQGMPAQNIYHFTDREKLHDLLSNLIKKDDTILIKGASKTNMFETVKFIDKKYGDN</sequence>
<keyword evidence="3" id="KW-0067">ATP-binding</keyword>
<evidence type="ECO:0000259" key="4">
    <source>
        <dbReference type="Pfam" id="PF02875"/>
    </source>
</evidence>
<dbReference type="Pfam" id="PF14398">
    <property type="entry name" value="ATPgrasp_YheCD"/>
    <property type="match status" value="1"/>
</dbReference>
<dbReference type="PANTHER" id="PTHR43024">
    <property type="entry name" value="UDP-N-ACETYLMURAMOYL-TRIPEPTIDE--D-ALANYL-D-ALANINE LIGASE"/>
    <property type="match status" value="1"/>
</dbReference>
<dbReference type="SUPFAM" id="SSF53244">
    <property type="entry name" value="MurD-like peptide ligases, peptide-binding domain"/>
    <property type="match status" value="1"/>
</dbReference>
<dbReference type="Gene3D" id="3.40.1190.10">
    <property type="entry name" value="Mur-like, catalytic domain"/>
    <property type="match status" value="1"/>
</dbReference>
<reference evidence="6 7" key="1">
    <citation type="submission" date="2023-06" db="EMBL/GenBank/DDBJ databases">
        <title>Sporosarcina sp. nov., isolated from Korean traditional fermented seafood 'Jeotgal'.</title>
        <authorList>
            <person name="Yang A.I."/>
            <person name="Shin N.-R."/>
        </authorList>
    </citation>
    <scope>NUCLEOTIDE SEQUENCE [LARGE SCALE GENOMIC DNA]</scope>
    <source>
        <strain evidence="6 7">KCTC43456</strain>
    </source>
</reference>
<dbReference type="Gene3D" id="3.30.1490.20">
    <property type="entry name" value="ATP-grasp fold, A domain"/>
    <property type="match status" value="1"/>
</dbReference>
<accession>A0AAW9A4C7</accession>
<dbReference type="InterPro" id="IPR036565">
    <property type="entry name" value="Mur-like_cat_sf"/>
</dbReference>
<dbReference type="GO" id="GO:0005524">
    <property type="term" value="F:ATP binding"/>
    <property type="evidence" value="ECO:0007669"/>
    <property type="project" value="UniProtKB-KW"/>
</dbReference>
<dbReference type="InterPro" id="IPR036615">
    <property type="entry name" value="Mur_ligase_C_dom_sf"/>
</dbReference>
<organism evidence="6 7">
    <name type="scientific">Sporosarcina thermotolerans</name>
    <dbReference type="NCBI Taxonomy" id="633404"/>
    <lineage>
        <taxon>Bacteria</taxon>
        <taxon>Bacillati</taxon>
        <taxon>Bacillota</taxon>
        <taxon>Bacilli</taxon>
        <taxon>Bacillales</taxon>
        <taxon>Caryophanaceae</taxon>
        <taxon>Sporosarcina</taxon>
    </lineage>
</organism>
<evidence type="ECO:0000256" key="2">
    <source>
        <dbReference type="ARBA" id="ARBA00022741"/>
    </source>
</evidence>
<dbReference type="PANTHER" id="PTHR43024:SF1">
    <property type="entry name" value="UDP-N-ACETYLMURAMOYL-TRIPEPTIDE--D-ALANYL-D-ALANINE LIGASE"/>
    <property type="match status" value="1"/>
</dbReference>